<dbReference type="KEGG" id="ppla:BBI15_04460"/>
<gene>
    <name evidence="3" type="ORF">BBI15_04460</name>
</gene>
<keyword evidence="2" id="KW-0472">Membrane</keyword>
<name>A0A1C7E718_9BACL</name>
<dbReference type="Proteomes" id="UP000092650">
    <property type="component" value="Chromosome"/>
</dbReference>
<evidence type="ECO:0000256" key="2">
    <source>
        <dbReference type="SAM" id="Phobius"/>
    </source>
</evidence>
<proteinExistence type="predicted"/>
<protein>
    <submittedName>
        <fullName evidence="3">Uncharacterized protein</fullName>
    </submittedName>
</protein>
<feature type="compositionally biased region" description="Basic and acidic residues" evidence="1">
    <location>
        <begin position="1"/>
        <end position="21"/>
    </location>
</feature>
<keyword evidence="2" id="KW-0812">Transmembrane</keyword>
<dbReference type="EMBL" id="CP016539">
    <property type="protein sequence ID" value="ANU19508.1"/>
    <property type="molecule type" value="Genomic_DNA"/>
</dbReference>
<reference evidence="3" key="1">
    <citation type="submission" date="2016-10" db="EMBL/GenBank/DDBJ databases">
        <authorList>
            <person name="See-Too W.S."/>
        </authorList>
    </citation>
    <scope>NUCLEOTIDE SEQUENCE [LARGE SCALE GENOMIC DNA]</scope>
    <source>
        <strain evidence="3">DSM 23997</strain>
    </source>
</reference>
<evidence type="ECO:0000256" key="1">
    <source>
        <dbReference type="SAM" id="MobiDB-lite"/>
    </source>
</evidence>
<sequence>MSKQFEENDLSIKQRNLKETPPDFSQFKGKRLDKQPNLLVDGLVHVVLTGFGAALLLGIVYVLFNYINW</sequence>
<evidence type="ECO:0000313" key="4">
    <source>
        <dbReference type="Proteomes" id="UP000092650"/>
    </source>
</evidence>
<feature type="transmembrane region" description="Helical" evidence="2">
    <location>
        <begin position="38"/>
        <end position="64"/>
    </location>
</feature>
<dbReference type="STRING" id="1038856.BBI15_04460"/>
<feature type="region of interest" description="Disordered" evidence="1">
    <location>
        <begin position="1"/>
        <end position="29"/>
    </location>
</feature>
<dbReference type="OrthoDB" id="2428322at2"/>
<organism evidence="3 4">
    <name type="scientific">Planococcus plakortidis</name>
    <dbReference type="NCBI Taxonomy" id="1038856"/>
    <lineage>
        <taxon>Bacteria</taxon>
        <taxon>Bacillati</taxon>
        <taxon>Bacillota</taxon>
        <taxon>Bacilli</taxon>
        <taxon>Bacillales</taxon>
        <taxon>Caryophanaceae</taxon>
        <taxon>Planococcus</taxon>
    </lineage>
</organism>
<evidence type="ECO:0000313" key="3">
    <source>
        <dbReference type="EMBL" id="ANU19508.1"/>
    </source>
</evidence>
<keyword evidence="4" id="KW-1185">Reference proteome</keyword>
<dbReference type="RefSeq" id="WP_068869254.1">
    <property type="nucleotide sequence ID" value="NZ_CP016539.2"/>
</dbReference>
<accession>A0A1C7E718</accession>
<keyword evidence="2" id="KW-1133">Transmembrane helix</keyword>
<dbReference type="AlphaFoldDB" id="A0A1C7E718"/>